<dbReference type="InterPro" id="IPR035940">
    <property type="entry name" value="CAP_sf"/>
</dbReference>
<dbReference type="Proteomes" id="UP000007798">
    <property type="component" value="Unassembled WGS sequence"/>
</dbReference>
<dbReference type="PANTHER" id="PTHR10334">
    <property type="entry name" value="CYSTEINE-RICH SECRETORY PROTEIN-RELATED"/>
    <property type="match status" value="1"/>
</dbReference>
<dbReference type="EMBL" id="CH964291">
    <property type="protein sequence ID" value="EDW86489.1"/>
    <property type="molecule type" value="Genomic_DNA"/>
</dbReference>
<evidence type="ECO:0000313" key="8">
    <source>
        <dbReference type="Proteomes" id="UP000007798"/>
    </source>
</evidence>
<dbReference type="InParanoid" id="B4NPP9"/>
<dbReference type="FunFam" id="3.40.33.10:FF:000007">
    <property type="entry name" value="Venom allergen"/>
    <property type="match status" value="1"/>
</dbReference>
<dbReference type="CDD" id="cd05380">
    <property type="entry name" value="CAP_euk"/>
    <property type="match status" value="1"/>
</dbReference>
<evidence type="ECO:0000256" key="5">
    <source>
        <dbReference type="ARBA" id="ARBA00068306"/>
    </source>
</evidence>
<dbReference type="KEGG" id="dwi:6652905"/>
<evidence type="ECO:0000259" key="6">
    <source>
        <dbReference type="SMART" id="SM00198"/>
    </source>
</evidence>
<dbReference type="Pfam" id="PF00188">
    <property type="entry name" value="CAP"/>
    <property type="match status" value="1"/>
</dbReference>
<evidence type="ECO:0000256" key="3">
    <source>
        <dbReference type="ARBA" id="ARBA00022525"/>
    </source>
</evidence>
<comment type="similarity">
    <text evidence="2">Belongs to the CRISP family.</text>
</comment>
<organism evidence="7 8">
    <name type="scientific">Drosophila willistoni</name>
    <name type="common">Fruit fly</name>
    <dbReference type="NCBI Taxonomy" id="7260"/>
    <lineage>
        <taxon>Eukaryota</taxon>
        <taxon>Metazoa</taxon>
        <taxon>Ecdysozoa</taxon>
        <taxon>Arthropoda</taxon>
        <taxon>Hexapoda</taxon>
        <taxon>Insecta</taxon>
        <taxon>Pterygota</taxon>
        <taxon>Neoptera</taxon>
        <taxon>Endopterygota</taxon>
        <taxon>Diptera</taxon>
        <taxon>Brachycera</taxon>
        <taxon>Muscomorpha</taxon>
        <taxon>Ephydroidea</taxon>
        <taxon>Drosophilidae</taxon>
        <taxon>Drosophila</taxon>
        <taxon>Sophophora</taxon>
    </lineage>
</organism>
<evidence type="ECO:0000256" key="2">
    <source>
        <dbReference type="ARBA" id="ARBA00009923"/>
    </source>
</evidence>
<dbReference type="InterPro" id="IPR034763">
    <property type="entry name" value="P14a_insect"/>
</dbReference>
<dbReference type="InterPro" id="IPR001283">
    <property type="entry name" value="CRISP-related"/>
</dbReference>
<reference evidence="7 8" key="1">
    <citation type="journal article" date="2007" name="Nature">
        <title>Evolution of genes and genomes on the Drosophila phylogeny.</title>
        <authorList>
            <consortium name="Drosophila 12 Genomes Consortium"/>
            <person name="Clark A.G."/>
            <person name="Eisen M.B."/>
            <person name="Smith D.R."/>
            <person name="Bergman C.M."/>
            <person name="Oliver B."/>
            <person name="Markow T.A."/>
            <person name="Kaufman T.C."/>
            <person name="Kellis M."/>
            <person name="Gelbart W."/>
            <person name="Iyer V.N."/>
            <person name="Pollard D.A."/>
            <person name="Sackton T.B."/>
            <person name="Larracuente A.M."/>
            <person name="Singh N.D."/>
            <person name="Abad J.P."/>
            <person name="Abt D.N."/>
            <person name="Adryan B."/>
            <person name="Aguade M."/>
            <person name="Akashi H."/>
            <person name="Anderson W.W."/>
            <person name="Aquadro C.F."/>
            <person name="Ardell D.H."/>
            <person name="Arguello R."/>
            <person name="Artieri C.G."/>
            <person name="Barbash D.A."/>
            <person name="Barker D."/>
            <person name="Barsanti P."/>
            <person name="Batterham P."/>
            <person name="Batzoglou S."/>
            <person name="Begun D."/>
            <person name="Bhutkar A."/>
            <person name="Blanco E."/>
            <person name="Bosak S.A."/>
            <person name="Bradley R.K."/>
            <person name="Brand A.D."/>
            <person name="Brent M.R."/>
            <person name="Brooks A.N."/>
            <person name="Brown R.H."/>
            <person name="Butlin R.K."/>
            <person name="Caggese C."/>
            <person name="Calvi B.R."/>
            <person name="Bernardo de Carvalho A."/>
            <person name="Caspi A."/>
            <person name="Castrezana S."/>
            <person name="Celniker S.E."/>
            <person name="Chang J.L."/>
            <person name="Chapple C."/>
            <person name="Chatterji S."/>
            <person name="Chinwalla A."/>
            <person name="Civetta A."/>
            <person name="Clifton S.W."/>
            <person name="Comeron J.M."/>
            <person name="Costello J.C."/>
            <person name="Coyne J.A."/>
            <person name="Daub J."/>
            <person name="David R.G."/>
            <person name="Delcher A.L."/>
            <person name="Delehaunty K."/>
            <person name="Do C.B."/>
            <person name="Ebling H."/>
            <person name="Edwards K."/>
            <person name="Eickbush T."/>
            <person name="Evans J.D."/>
            <person name="Filipski A."/>
            <person name="Findeiss S."/>
            <person name="Freyhult E."/>
            <person name="Fulton L."/>
            <person name="Fulton R."/>
            <person name="Garcia A.C."/>
            <person name="Gardiner A."/>
            <person name="Garfield D.A."/>
            <person name="Garvin B.E."/>
            <person name="Gibson G."/>
            <person name="Gilbert D."/>
            <person name="Gnerre S."/>
            <person name="Godfrey J."/>
            <person name="Good R."/>
            <person name="Gotea V."/>
            <person name="Gravely B."/>
            <person name="Greenberg A.J."/>
            <person name="Griffiths-Jones S."/>
            <person name="Gross S."/>
            <person name="Guigo R."/>
            <person name="Gustafson E.A."/>
            <person name="Haerty W."/>
            <person name="Hahn M.W."/>
            <person name="Halligan D.L."/>
            <person name="Halpern A.L."/>
            <person name="Halter G.M."/>
            <person name="Han M.V."/>
            <person name="Heger A."/>
            <person name="Hillier L."/>
            <person name="Hinrichs A.S."/>
            <person name="Holmes I."/>
            <person name="Hoskins R.A."/>
            <person name="Hubisz M.J."/>
            <person name="Hultmark D."/>
            <person name="Huntley M.A."/>
            <person name="Jaffe D.B."/>
            <person name="Jagadeeshan S."/>
            <person name="Jeck W.R."/>
            <person name="Johnson J."/>
            <person name="Jones C.D."/>
            <person name="Jordan W.C."/>
            <person name="Karpen G.H."/>
            <person name="Kataoka E."/>
            <person name="Keightley P.D."/>
            <person name="Kheradpour P."/>
            <person name="Kirkness E.F."/>
            <person name="Koerich L.B."/>
            <person name="Kristiansen K."/>
            <person name="Kudrna D."/>
            <person name="Kulathinal R.J."/>
            <person name="Kumar S."/>
            <person name="Kwok R."/>
            <person name="Lander E."/>
            <person name="Langley C.H."/>
            <person name="Lapoint R."/>
            <person name="Lazzaro B.P."/>
            <person name="Lee S.J."/>
            <person name="Levesque L."/>
            <person name="Li R."/>
            <person name="Lin C.F."/>
            <person name="Lin M.F."/>
            <person name="Lindblad-Toh K."/>
            <person name="Llopart A."/>
            <person name="Long M."/>
            <person name="Low L."/>
            <person name="Lozovsky E."/>
            <person name="Lu J."/>
            <person name="Luo M."/>
            <person name="Machado C.A."/>
            <person name="Makalowski W."/>
            <person name="Marzo M."/>
            <person name="Matsuda M."/>
            <person name="Matzkin L."/>
            <person name="McAllister B."/>
            <person name="McBride C.S."/>
            <person name="McKernan B."/>
            <person name="McKernan K."/>
            <person name="Mendez-Lago M."/>
            <person name="Minx P."/>
            <person name="Mollenhauer M.U."/>
            <person name="Montooth K."/>
            <person name="Mount S.M."/>
            <person name="Mu X."/>
            <person name="Myers E."/>
            <person name="Negre B."/>
            <person name="Newfeld S."/>
            <person name="Nielsen R."/>
            <person name="Noor M.A."/>
            <person name="O'Grady P."/>
            <person name="Pachter L."/>
            <person name="Papaceit M."/>
            <person name="Parisi M.J."/>
            <person name="Parisi M."/>
            <person name="Parts L."/>
            <person name="Pedersen J.S."/>
            <person name="Pesole G."/>
            <person name="Phillippy A.M."/>
            <person name="Ponting C.P."/>
            <person name="Pop M."/>
            <person name="Porcelli D."/>
            <person name="Powell J.R."/>
            <person name="Prohaska S."/>
            <person name="Pruitt K."/>
            <person name="Puig M."/>
            <person name="Quesneville H."/>
            <person name="Ram K.R."/>
            <person name="Rand D."/>
            <person name="Rasmussen M.D."/>
            <person name="Reed L.K."/>
            <person name="Reenan R."/>
            <person name="Reily A."/>
            <person name="Remington K.A."/>
            <person name="Rieger T.T."/>
            <person name="Ritchie M.G."/>
            <person name="Robin C."/>
            <person name="Rogers Y.H."/>
            <person name="Rohde C."/>
            <person name="Rozas J."/>
            <person name="Rubenfield M.J."/>
            <person name="Ruiz A."/>
            <person name="Russo S."/>
            <person name="Salzberg S.L."/>
            <person name="Sanchez-Gracia A."/>
            <person name="Saranga D.J."/>
            <person name="Sato H."/>
            <person name="Schaeffer S.W."/>
            <person name="Schatz M.C."/>
            <person name="Schlenke T."/>
            <person name="Schwartz R."/>
            <person name="Segarra C."/>
            <person name="Singh R.S."/>
            <person name="Sirot L."/>
            <person name="Sirota M."/>
            <person name="Sisneros N.B."/>
            <person name="Smith C.D."/>
            <person name="Smith T.F."/>
            <person name="Spieth J."/>
            <person name="Stage D.E."/>
            <person name="Stark A."/>
            <person name="Stephan W."/>
            <person name="Strausberg R.L."/>
            <person name="Strempel S."/>
            <person name="Sturgill D."/>
            <person name="Sutton G."/>
            <person name="Sutton G.G."/>
            <person name="Tao W."/>
            <person name="Teichmann S."/>
            <person name="Tobari Y.N."/>
            <person name="Tomimura Y."/>
            <person name="Tsolas J.M."/>
            <person name="Valente V.L."/>
            <person name="Venter E."/>
            <person name="Venter J.C."/>
            <person name="Vicario S."/>
            <person name="Vieira F.G."/>
            <person name="Vilella A.J."/>
            <person name="Villasante A."/>
            <person name="Walenz B."/>
            <person name="Wang J."/>
            <person name="Wasserman M."/>
            <person name="Watts T."/>
            <person name="Wilson D."/>
            <person name="Wilson R.K."/>
            <person name="Wing R.A."/>
            <person name="Wolfner M.F."/>
            <person name="Wong A."/>
            <person name="Wong G.K."/>
            <person name="Wu C.I."/>
            <person name="Wu G."/>
            <person name="Yamamoto D."/>
            <person name="Yang H.P."/>
            <person name="Yang S.P."/>
            <person name="Yorke J.A."/>
            <person name="Yoshida K."/>
            <person name="Zdobnov E."/>
            <person name="Zhang P."/>
            <person name="Zhang Y."/>
            <person name="Zimin A.V."/>
            <person name="Baldwin J."/>
            <person name="Abdouelleil A."/>
            <person name="Abdulkadir J."/>
            <person name="Abebe A."/>
            <person name="Abera B."/>
            <person name="Abreu J."/>
            <person name="Acer S.C."/>
            <person name="Aftuck L."/>
            <person name="Alexander A."/>
            <person name="An P."/>
            <person name="Anderson E."/>
            <person name="Anderson S."/>
            <person name="Arachi H."/>
            <person name="Azer M."/>
            <person name="Bachantsang P."/>
            <person name="Barry A."/>
            <person name="Bayul T."/>
            <person name="Berlin A."/>
            <person name="Bessette D."/>
            <person name="Bloom T."/>
            <person name="Blye J."/>
            <person name="Boguslavskiy L."/>
            <person name="Bonnet C."/>
            <person name="Boukhgalter B."/>
            <person name="Bourzgui I."/>
            <person name="Brown A."/>
            <person name="Cahill P."/>
            <person name="Channer S."/>
            <person name="Cheshatsang Y."/>
            <person name="Chuda L."/>
            <person name="Citroen M."/>
            <person name="Collymore A."/>
            <person name="Cooke P."/>
            <person name="Costello M."/>
            <person name="D'Aco K."/>
            <person name="Daza R."/>
            <person name="De Haan G."/>
            <person name="DeGray S."/>
            <person name="DeMaso C."/>
            <person name="Dhargay N."/>
            <person name="Dooley K."/>
            <person name="Dooley E."/>
            <person name="Doricent M."/>
            <person name="Dorje P."/>
            <person name="Dorjee K."/>
            <person name="Dupes A."/>
            <person name="Elong R."/>
            <person name="Falk J."/>
            <person name="Farina A."/>
            <person name="Faro S."/>
            <person name="Ferguson D."/>
            <person name="Fisher S."/>
            <person name="Foley C.D."/>
            <person name="Franke A."/>
            <person name="Friedrich D."/>
            <person name="Gadbois L."/>
            <person name="Gearin G."/>
            <person name="Gearin C.R."/>
            <person name="Giannoukos G."/>
            <person name="Goode T."/>
            <person name="Graham J."/>
            <person name="Grandbois E."/>
            <person name="Grewal S."/>
            <person name="Gyaltsen K."/>
            <person name="Hafez N."/>
            <person name="Hagos B."/>
            <person name="Hall J."/>
            <person name="Henson C."/>
            <person name="Hollinger A."/>
            <person name="Honan T."/>
            <person name="Huard M.D."/>
            <person name="Hughes L."/>
            <person name="Hurhula B."/>
            <person name="Husby M.E."/>
            <person name="Kamat A."/>
            <person name="Kanga B."/>
            <person name="Kashin S."/>
            <person name="Khazanovich D."/>
            <person name="Kisner P."/>
            <person name="Lance K."/>
            <person name="Lara M."/>
            <person name="Lee W."/>
            <person name="Lennon N."/>
            <person name="Letendre F."/>
            <person name="LeVine R."/>
            <person name="Lipovsky A."/>
            <person name="Liu X."/>
            <person name="Liu J."/>
            <person name="Liu S."/>
            <person name="Lokyitsang T."/>
            <person name="Lokyitsang Y."/>
            <person name="Lubonja R."/>
            <person name="Lui A."/>
            <person name="MacDonald P."/>
            <person name="Magnisalis V."/>
            <person name="Maru K."/>
            <person name="Matthews C."/>
            <person name="McCusker W."/>
            <person name="McDonough S."/>
            <person name="Mehta T."/>
            <person name="Meldrim J."/>
            <person name="Meneus L."/>
            <person name="Mihai O."/>
            <person name="Mihalev A."/>
            <person name="Mihova T."/>
            <person name="Mittelman R."/>
            <person name="Mlenga V."/>
            <person name="Montmayeur A."/>
            <person name="Mulrain L."/>
            <person name="Navidi A."/>
            <person name="Naylor J."/>
            <person name="Negash T."/>
            <person name="Nguyen T."/>
            <person name="Nguyen N."/>
            <person name="Nicol R."/>
            <person name="Norbu C."/>
            <person name="Norbu N."/>
            <person name="Novod N."/>
            <person name="O'Neill B."/>
            <person name="Osman S."/>
            <person name="Markiewicz E."/>
            <person name="Oyono O.L."/>
            <person name="Patti C."/>
            <person name="Phunkhang P."/>
            <person name="Pierre F."/>
            <person name="Priest M."/>
            <person name="Raghuraman S."/>
            <person name="Rege F."/>
            <person name="Reyes R."/>
            <person name="Rise C."/>
            <person name="Rogov P."/>
            <person name="Ross K."/>
            <person name="Ryan E."/>
            <person name="Settipalli S."/>
            <person name="Shea T."/>
            <person name="Sherpa N."/>
            <person name="Shi L."/>
            <person name="Shih D."/>
            <person name="Sparrow T."/>
            <person name="Spaulding J."/>
            <person name="Stalker J."/>
            <person name="Stange-Thomann N."/>
            <person name="Stavropoulos S."/>
            <person name="Stone C."/>
            <person name="Strader C."/>
            <person name="Tesfaye S."/>
            <person name="Thomson T."/>
            <person name="Thoulutsang Y."/>
            <person name="Thoulutsang D."/>
            <person name="Topham K."/>
            <person name="Topping I."/>
            <person name="Tsamla T."/>
            <person name="Vassiliev H."/>
            <person name="Vo A."/>
            <person name="Wangchuk T."/>
            <person name="Wangdi T."/>
            <person name="Weiand M."/>
            <person name="Wilkinson J."/>
            <person name="Wilson A."/>
            <person name="Yadav S."/>
            <person name="Young G."/>
            <person name="Yu Q."/>
            <person name="Zembek L."/>
            <person name="Zhong D."/>
            <person name="Zimmer A."/>
            <person name="Zwirko Z."/>
            <person name="Jaffe D.B."/>
            <person name="Alvarez P."/>
            <person name="Brockman W."/>
            <person name="Butler J."/>
            <person name="Chin C."/>
            <person name="Gnerre S."/>
            <person name="Grabherr M."/>
            <person name="Kleber M."/>
            <person name="Mauceli E."/>
            <person name="MacCallum I."/>
        </authorList>
    </citation>
    <scope>NUCLEOTIDE SEQUENCE [LARGE SCALE GENOMIC DNA]</scope>
    <source>
        <strain evidence="8">Tucson 14030-0811.24</strain>
    </source>
</reference>
<keyword evidence="3" id="KW-0964">Secreted</keyword>
<dbReference type="InterPro" id="IPR014044">
    <property type="entry name" value="CAP_dom"/>
</dbReference>
<dbReference type="AlphaFoldDB" id="B4NPP9"/>
<evidence type="ECO:0000256" key="4">
    <source>
        <dbReference type="ARBA" id="ARBA00022729"/>
    </source>
</evidence>
<evidence type="ECO:0000313" key="7">
    <source>
        <dbReference type="EMBL" id="EDW86489.1"/>
    </source>
</evidence>
<protein>
    <recommendedName>
        <fullName evidence="5">Venom allergen-1</fullName>
    </recommendedName>
</protein>
<dbReference type="HOGENOM" id="CLU_035730_7_0_1"/>
<dbReference type="eggNOG" id="KOG3017">
    <property type="taxonomic scope" value="Eukaryota"/>
</dbReference>
<sequence>MGQTSNYCDKALCGTSKNIACNNNGAWSSNCPKRPAPVAVTFNAAEKATILDKHNTMRNTLASGKLSGYKAAKRMATMRWNDELAKLAALNTKQCEMKHDECRNTNQFRASGQNIAFFGYSGTANSGISNAWLASTSIDMWWNEYKDCKQAYMDKYPSGYSGPQIGHFTGMSLEKNTDMGCAAAKYVQNGFNMYLMTCNYATTNYVGLPVYESGTAASGCTKGKNYKYTSLCSESEVYKL</sequence>
<dbReference type="SUPFAM" id="SSF55797">
    <property type="entry name" value="PR-1-like"/>
    <property type="match status" value="1"/>
</dbReference>
<dbReference type="Gene3D" id="3.40.33.10">
    <property type="entry name" value="CAP"/>
    <property type="match status" value="1"/>
</dbReference>
<dbReference type="SMART" id="SM00198">
    <property type="entry name" value="SCP"/>
    <property type="match status" value="1"/>
</dbReference>
<dbReference type="OrthoDB" id="414826at2759"/>
<proteinExistence type="inferred from homology"/>
<comment type="subcellular location">
    <subcellularLocation>
        <location evidence="1">Secreted</location>
    </subcellularLocation>
</comment>
<dbReference type="SMR" id="B4NPP9"/>
<name>B4NPP9_DROWI</name>
<gene>
    <name evidence="7" type="primary">Dwil\GK14741</name>
    <name evidence="7" type="ORF">Dwil_GK14741</name>
</gene>
<dbReference type="PhylomeDB" id="B4NPP9"/>
<feature type="domain" description="SCP" evidence="6">
    <location>
        <begin position="45"/>
        <end position="207"/>
    </location>
</feature>
<keyword evidence="4" id="KW-0732">Signal</keyword>
<accession>B4NPP9</accession>
<evidence type="ECO:0000256" key="1">
    <source>
        <dbReference type="ARBA" id="ARBA00004613"/>
    </source>
</evidence>
<dbReference type="OMA" id="IWEHGPR"/>
<dbReference type="GO" id="GO:0005576">
    <property type="term" value="C:extracellular region"/>
    <property type="evidence" value="ECO:0007669"/>
    <property type="project" value="UniProtKB-SubCell"/>
</dbReference>
<dbReference type="PIRSF" id="PIRSF038921">
    <property type="entry name" value="P14a"/>
    <property type="match status" value="1"/>
</dbReference>
<keyword evidence="8" id="KW-1185">Reference proteome</keyword>